<dbReference type="InterPro" id="IPR006311">
    <property type="entry name" value="TAT_signal"/>
</dbReference>
<dbReference type="Proteomes" id="UP001501788">
    <property type="component" value="Unassembled WGS sequence"/>
</dbReference>
<gene>
    <name evidence="2" type="ORF">GCM10023090_05130</name>
</gene>
<organism evidence="2 3">
    <name type="scientific">Acidovorax lacteus</name>
    <dbReference type="NCBI Taxonomy" id="1924988"/>
    <lineage>
        <taxon>Bacteria</taxon>
        <taxon>Pseudomonadati</taxon>
        <taxon>Pseudomonadota</taxon>
        <taxon>Betaproteobacteria</taxon>
        <taxon>Burkholderiales</taxon>
        <taxon>Comamonadaceae</taxon>
        <taxon>Acidovorax</taxon>
    </lineage>
</organism>
<comment type="caution">
    <text evidence="2">The sequence shown here is derived from an EMBL/GenBank/DDBJ whole genome shotgun (WGS) entry which is preliminary data.</text>
</comment>
<evidence type="ECO:0000313" key="3">
    <source>
        <dbReference type="Proteomes" id="UP001501788"/>
    </source>
</evidence>
<dbReference type="PROSITE" id="PS51318">
    <property type="entry name" value="TAT"/>
    <property type="match status" value="1"/>
</dbReference>
<reference evidence="3" key="1">
    <citation type="journal article" date="2019" name="Int. J. Syst. Evol. Microbiol.">
        <title>The Global Catalogue of Microorganisms (GCM) 10K type strain sequencing project: providing services to taxonomists for standard genome sequencing and annotation.</title>
        <authorList>
            <consortium name="The Broad Institute Genomics Platform"/>
            <consortium name="The Broad Institute Genome Sequencing Center for Infectious Disease"/>
            <person name="Wu L."/>
            <person name="Ma J."/>
        </authorList>
    </citation>
    <scope>NUCLEOTIDE SEQUENCE [LARGE SCALE GENOMIC DNA]</scope>
    <source>
        <strain evidence="3">JCM 31890</strain>
    </source>
</reference>
<dbReference type="EMBL" id="BAABEX010000004">
    <property type="protein sequence ID" value="GAA4419194.1"/>
    <property type="molecule type" value="Genomic_DNA"/>
</dbReference>
<evidence type="ECO:0000313" key="2">
    <source>
        <dbReference type="EMBL" id="GAA4419194.1"/>
    </source>
</evidence>
<evidence type="ECO:0000256" key="1">
    <source>
        <dbReference type="ARBA" id="ARBA00006987"/>
    </source>
</evidence>
<protein>
    <submittedName>
        <fullName evidence="2">Bug family tripartite tricarboxylate transporter substrate binding protein</fullName>
    </submittedName>
</protein>
<dbReference type="Gene3D" id="3.40.190.150">
    <property type="entry name" value="Bordetella uptake gene, domain 1"/>
    <property type="match status" value="1"/>
</dbReference>
<dbReference type="PANTHER" id="PTHR42928:SF5">
    <property type="entry name" value="BLR1237 PROTEIN"/>
    <property type="match status" value="1"/>
</dbReference>
<dbReference type="InterPro" id="IPR042100">
    <property type="entry name" value="Bug_dom1"/>
</dbReference>
<sequence>MQPINRRQLGWHLGRALGAAALASTGLGAWAQAGTPRILVGFPAGGSVDATARRLAETWRARLGTVVVEQKVGAGGRIAVTTLKDAAPDGLTLLLSPSSMFTIYPHVFKRLQYKPATDAIAVSPVALSTCGFMVGPKVPESVRTLRQFADWAKAQAEPQGYASPAAGAMPHFLGNQFARAVGVPLTHVPYRGAAPGLQDLMGGQIASGCFSVGDCLPHLASGRVRVLGVTDARRSRFLPDVPTFEEQGFAGIQGVESYGLFLPARTPAAQVERLAELARAAVKDPAVIETLSKLGFEPIASTPEEYTRQLAQERDRWAPVVAASGFSSDD</sequence>
<name>A0ABP8KYE0_9BURK</name>
<dbReference type="PIRSF" id="PIRSF017082">
    <property type="entry name" value="YflP"/>
    <property type="match status" value="1"/>
</dbReference>
<dbReference type="InterPro" id="IPR005064">
    <property type="entry name" value="BUG"/>
</dbReference>
<dbReference type="CDD" id="cd13579">
    <property type="entry name" value="PBP2_Bug_NagM"/>
    <property type="match status" value="1"/>
</dbReference>
<keyword evidence="3" id="KW-1185">Reference proteome</keyword>
<dbReference type="PANTHER" id="PTHR42928">
    <property type="entry name" value="TRICARBOXYLATE-BINDING PROTEIN"/>
    <property type="match status" value="1"/>
</dbReference>
<dbReference type="Gene3D" id="3.40.190.10">
    <property type="entry name" value="Periplasmic binding protein-like II"/>
    <property type="match status" value="1"/>
</dbReference>
<proteinExistence type="inferred from homology"/>
<comment type="similarity">
    <text evidence="1">Belongs to the UPF0065 (bug) family.</text>
</comment>
<dbReference type="Pfam" id="PF03401">
    <property type="entry name" value="TctC"/>
    <property type="match status" value="1"/>
</dbReference>
<dbReference type="RefSeq" id="WP_345060916.1">
    <property type="nucleotide sequence ID" value="NZ_BAABEX010000004.1"/>
</dbReference>
<accession>A0ABP8KYE0</accession>